<evidence type="ECO:0000313" key="3">
    <source>
        <dbReference type="EMBL" id="MBZ2208904.1"/>
    </source>
</evidence>
<accession>A0ABS7SSI8</accession>
<dbReference type="PROSITE" id="PS51257">
    <property type="entry name" value="PROKAR_LIPOPROTEIN"/>
    <property type="match status" value="1"/>
</dbReference>
<name>A0ABS7SSI8_9BURK</name>
<proteinExistence type="predicted"/>
<keyword evidence="4" id="KW-1185">Reference proteome</keyword>
<evidence type="ECO:0000313" key="4">
    <source>
        <dbReference type="Proteomes" id="UP000809349"/>
    </source>
</evidence>
<keyword evidence="1" id="KW-0732">Signal</keyword>
<dbReference type="Proteomes" id="UP000809349">
    <property type="component" value="Unassembled WGS sequence"/>
</dbReference>
<comment type="caution">
    <text evidence="3">The sequence shown here is derived from an EMBL/GenBank/DDBJ whole genome shotgun (WGS) entry which is preliminary data.</text>
</comment>
<sequence>MTLTFVRPTLIACATIAAATIAACGGGGGGDSAAPAPAPTQSGTLGVSLTDAPACGFDAVNVTVSKVRVHQNGAAGDADSGWSDITLSPARKINLLNLTNGVLETLGATSLPPGKYNQLRLVLDANGGAGTANTVVATGTTAEKTLDTPSAVQSGIKIAGTFDVVSGQRTDLVLDFDACKSVLTKGNGKYALKPVIKLVPTVSNGINGFISPALLSSGVSVSAQQNGTIVSSTAPNPTSGEFILSRLAPGSYDVVITADGRAAAVVAAVPVATVSSTTSLSTVAAPLTLAASPVGSIAGSVTMTPASATGEAAYVSARQTFAAGPTVVIKYAGADLATGVYTLNNLPVAAPQYATYSATLPLTFSAATTATPGAGQYSVSAAATGYATQTRATAVDIATQNASNINFALVP</sequence>
<feature type="signal peptide" evidence="1">
    <location>
        <begin position="1"/>
        <end position="22"/>
    </location>
</feature>
<feature type="domain" description="DUF4382" evidence="2">
    <location>
        <begin position="42"/>
        <end position="194"/>
    </location>
</feature>
<evidence type="ECO:0000256" key="1">
    <source>
        <dbReference type="SAM" id="SignalP"/>
    </source>
</evidence>
<dbReference type="InterPro" id="IPR025491">
    <property type="entry name" value="DUF4382"/>
</dbReference>
<dbReference type="RefSeq" id="WP_223469375.1">
    <property type="nucleotide sequence ID" value="NZ_JAFBIL020000006.1"/>
</dbReference>
<protein>
    <submittedName>
        <fullName evidence="3">DUF4382 domain-containing protein</fullName>
    </submittedName>
</protein>
<reference evidence="3 4" key="2">
    <citation type="submission" date="2021-08" db="EMBL/GenBank/DDBJ databases">
        <title>Massilia sp. R798.</title>
        <authorList>
            <person name="Baek J.H."/>
            <person name="Jung H.S."/>
            <person name="Kim K.R."/>
            <person name="Jeon C.O."/>
        </authorList>
    </citation>
    <scope>NUCLEOTIDE SEQUENCE [LARGE SCALE GENOMIC DNA]</scope>
    <source>
        <strain evidence="3 4">R798</strain>
    </source>
</reference>
<organism evidence="3 4">
    <name type="scientific">Massilia soli</name>
    <dbReference type="NCBI Taxonomy" id="2792854"/>
    <lineage>
        <taxon>Bacteria</taxon>
        <taxon>Pseudomonadati</taxon>
        <taxon>Pseudomonadota</taxon>
        <taxon>Betaproteobacteria</taxon>
        <taxon>Burkholderiales</taxon>
        <taxon>Oxalobacteraceae</taxon>
        <taxon>Telluria group</taxon>
        <taxon>Massilia</taxon>
    </lineage>
</organism>
<evidence type="ECO:0000259" key="2">
    <source>
        <dbReference type="Pfam" id="PF14321"/>
    </source>
</evidence>
<gene>
    <name evidence="3" type="ORF">I4X03_016675</name>
</gene>
<feature type="chain" id="PRO_5045168465" evidence="1">
    <location>
        <begin position="23"/>
        <end position="411"/>
    </location>
</feature>
<reference evidence="3 4" key="1">
    <citation type="submission" date="2021-01" db="EMBL/GenBank/DDBJ databases">
        <authorList>
            <person name="Ruan W."/>
            <person name="Khan S.A."/>
            <person name="Jeon C.O."/>
        </authorList>
    </citation>
    <scope>NUCLEOTIDE SEQUENCE [LARGE SCALE GENOMIC DNA]</scope>
    <source>
        <strain evidence="3 4">R798</strain>
    </source>
</reference>
<dbReference type="Pfam" id="PF14321">
    <property type="entry name" value="DUF4382"/>
    <property type="match status" value="1"/>
</dbReference>
<dbReference type="EMBL" id="JAFBIL020000006">
    <property type="protein sequence ID" value="MBZ2208904.1"/>
    <property type="molecule type" value="Genomic_DNA"/>
</dbReference>